<feature type="region of interest" description="Disordered" evidence="1">
    <location>
        <begin position="108"/>
        <end position="159"/>
    </location>
</feature>
<evidence type="ECO:0000313" key="3">
    <source>
        <dbReference type="Proteomes" id="UP000772434"/>
    </source>
</evidence>
<protein>
    <submittedName>
        <fullName evidence="2">Uncharacterized protein</fullName>
    </submittedName>
</protein>
<reference evidence="2" key="1">
    <citation type="submission" date="2020-11" db="EMBL/GenBank/DDBJ databases">
        <authorList>
            <consortium name="DOE Joint Genome Institute"/>
            <person name="Ahrendt S."/>
            <person name="Riley R."/>
            <person name="Andreopoulos W."/>
            <person name="Labutti K."/>
            <person name="Pangilinan J."/>
            <person name="Ruiz-Duenas F.J."/>
            <person name="Barrasa J.M."/>
            <person name="Sanchez-Garcia M."/>
            <person name="Camarero S."/>
            <person name="Miyauchi S."/>
            <person name="Serrano A."/>
            <person name="Linde D."/>
            <person name="Babiker R."/>
            <person name="Drula E."/>
            <person name="Ayuso-Fernandez I."/>
            <person name="Pacheco R."/>
            <person name="Padilla G."/>
            <person name="Ferreira P."/>
            <person name="Barriuso J."/>
            <person name="Kellner H."/>
            <person name="Castanera R."/>
            <person name="Alfaro M."/>
            <person name="Ramirez L."/>
            <person name="Pisabarro A.G."/>
            <person name="Kuo A."/>
            <person name="Tritt A."/>
            <person name="Lipzen A."/>
            <person name="He G."/>
            <person name="Yan M."/>
            <person name="Ng V."/>
            <person name="Cullen D."/>
            <person name="Martin F."/>
            <person name="Rosso M.-N."/>
            <person name="Henrissat B."/>
            <person name="Hibbett D."/>
            <person name="Martinez A.T."/>
            <person name="Grigoriev I.V."/>
        </authorList>
    </citation>
    <scope>NUCLEOTIDE SEQUENCE</scope>
    <source>
        <strain evidence="2">AH 40177</strain>
    </source>
</reference>
<evidence type="ECO:0000256" key="1">
    <source>
        <dbReference type="SAM" id="MobiDB-lite"/>
    </source>
</evidence>
<dbReference type="AlphaFoldDB" id="A0A9P5U6I4"/>
<comment type="caution">
    <text evidence="2">The sequence shown here is derived from an EMBL/GenBank/DDBJ whole genome shotgun (WGS) entry which is preliminary data.</text>
</comment>
<dbReference type="OrthoDB" id="1715602at2759"/>
<keyword evidence="3" id="KW-1185">Reference proteome</keyword>
<proteinExistence type="predicted"/>
<dbReference type="EMBL" id="JADNRY010000068">
    <property type="protein sequence ID" value="KAF9067817.1"/>
    <property type="molecule type" value="Genomic_DNA"/>
</dbReference>
<name>A0A9P5U6I4_9AGAR</name>
<feature type="compositionally biased region" description="Acidic residues" evidence="1">
    <location>
        <begin position="135"/>
        <end position="151"/>
    </location>
</feature>
<gene>
    <name evidence="2" type="ORF">BDP27DRAFT_1422555</name>
</gene>
<sequence length="159" mass="17491">MIAIELSAFSVLDNPAPESSTDPFDAFIRGNPSNEDPFKFWTAAPPHHKSQTITGHQALAFMALDFLSAAAASTDIEHFFTFGSCWNWVSVEGLVPVRDIQRKLDKGYGKEKHFVSDDEPCWSDSEVEKDKASESEAEPGEIIEVECDSDNDSSGSDSE</sequence>
<organism evidence="2 3">
    <name type="scientific">Rhodocollybia butyracea</name>
    <dbReference type="NCBI Taxonomy" id="206335"/>
    <lineage>
        <taxon>Eukaryota</taxon>
        <taxon>Fungi</taxon>
        <taxon>Dikarya</taxon>
        <taxon>Basidiomycota</taxon>
        <taxon>Agaricomycotina</taxon>
        <taxon>Agaricomycetes</taxon>
        <taxon>Agaricomycetidae</taxon>
        <taxon>Agaricales</taxon>
        <taxon>Marasmiineae</taxon>
        <taxon>Omphalotaceae</taxon>
        <taxon>Rhodocollybia</taxon>
    </lineage>
</organism>
<accession>A0A9P5U6I4</accession>
<evidence type="ECO:0000313" key="2">
    <source>
        <dbReference type="EMBL" id="KAF9067817.1"/>
    </source>
</evidence>
<dbReference type="Proteomes" id="UP000772434">
    <property type="component" value="Unassembled WGS sequence"/>
</dbReference>